<dbReference type="EMBL" id="CAKKNE010000002">
    <property type="protein sequence ID" value="CAH0369393.1"/>
    <property type="molecule type" value="Genomic_DNA"/>
</dbReference>
<feature type="compositionally biased region" description="Low complexity" evidence="1">
    <location>
        <begin position="368"/>
        <end position="387"/>
    </location>
</feature>
<feature type="region of interest" description="Disordered" evidence="1">
    <location>
        <begin position="117"/>
        <end position="159"/>
    </location>
</feature>
<gene>
    <name evidence="3" type="ORF">PECAL_2P25150</name>
</gene>
<evidence type="ECO:0000256" key="2">
    <source>
        <dbReference type="SAM" id="SignalP"/>
    </source>
</evidence>
<evidence type="ECO:0000256" key="1">
    <source>
        <dbReference type="SAM" id="MobiDB-lite"/>
    </source>
</evidence>
<protein>
    <submittedName>
        <fullName evidence="3">Uncharacterized protein</fullName>
    </submittedName>
</protein>
<keyword evidence="4" id="KW-1185">Reference proteome</keyword>
<feature type="signal peptide" evidence="2">
    <location>
        <begin position="1"/>
        <end position="15"/>
    </location>
</feature>
<organism evidence="3 4">
    <name type="scientific">Pelagomonas calceolata</name>
    <dbReference type="NCBI Taxonomy" id="35677"/>
    <lineage>
        <taxon>Eukaryota</taxon>
        <taxon>Sar</taxon>
        <taxon>Stramenopiles</taxon>
        <taxon>Ochrophyta</taxon>
        <taxon>Pelagophyceae</taxon>
        <taxon>Pelagomonadales</taxon>
        <taxon>Pelagomonadaceae</taxon>
        <taxon>Pelagomonas</taxon>
    </lineage>
</organism>
<accession>A0A8J2SG49</accession>
<evidence type="ECO:0000313" key="3">
    <source>
        <dbReference type="EMBL" id="CAH0369393.1"/>
    </source>
</evidence>
<name>A0A8J2SG49_9STRA</name>
<dbReference type="Proteomes" id="UP000789595">
    <property type="component" value="Unassembled WGS sequence"/>
</dbReference>
<feature type="compositionally biased region" description="Pro residues" evidence="1">
    <location>
        <begin position="135"/>
        <end position="155"/>
    </location>
</feature>
<feature type="compositionally biased region" description="Low complexity" evidence="1">
    <location>
        <begin position="420"/>
        <end position="441"/>
    </location>
</feature>
<feature type="region of interest" description="Disordered" evidence="1">
    <location>
        <begin position="338"/>
        <end position="454"/>
    </location>
</feature>
<evidence type="ECO:0000313" key="4">
    <source>
        <dbReference type="Proteomes" id="UP000789595"/>
    </source>
</evidence>
<proteinExistence type="predicted"/>
<reference evidence="3" key="1">
    <citation type="submission" date="2021-11" db="EMBL/GenBank/DDBJ databases">
        <authorList>
            <consortium name="Genoscope - CEA"/>
            <person name="William W."/>
        </authorList>
    </citation>
    <scope>NUCLEOTIDE SEQUENCE</scope>
</reference>
<keyword evidence="2" id="KW-0732">Signal</keyword>
<dbReference type="AlphaFoldDB" id="A0A8J2SG49"/>
<sequence>MTTLLLLSLAGAAAAAPELVSILEAFDGSADALDMMAPPGPFSPGNLDIASAADGTLRLEYEYKMPAAGPAGVFVERFAPNSTTFACAGATHVALRYKVVNASTLPGSVHLRIGVQTKIGDDEDAGPPARRLQPSGPPGDGPPGGGPPGGGPGGPPSDGEPLAFFLWGNGFVLDEVTGEWQTLLVELCSGGSRSVDPFVDIGRAGTILDASDIRRWRIGAGMHGAPGETAQGSFLVDELSCVRDPSYSRAPGNCTAAPGACSEVGPVRFDINSPRARNRGYKPRQCCEACTADPTCVYWTTDATAKFTVADGEPEERVLFGDLVEAVVYYEDLDASFPGDEIRNKPTPDFRPGTSGLPRVAQRGRSVARSAARPSMLSSLRSSLSRSTKNFRHSSSDTQNHGLSPLSTSRSLPQALTRDSSLGGSSSKSPNSLVWTASAPRPVVPPSPHNEDRV</sequence>
<feature type="compositionally biased region" description="Polar residues" evidence="1">
    <location>
        <begin position="396"/>
        <end position="419"/>
    </location>
</feature>
<feature type="chain" id="PRO_5035269474" evidence="2">
    <location>
        <begin position="16"/>
        <end position="454"/>
    </location>
</feature>
<comment type="caution">
    <text evidence="3">The sequence shown here is derived from an EMBL/GenBank/DDBJ whole genome shotgun (WGS) entry which is preliminary data.</text>
</comment>